<dbReference type="Proteomes" id="UP000077684">
    <property type="component" value="Unassembled WGS sequence"/>
</dbReference>
<feature type="region of interest" description="Disordered" evidence="1">
    <location>
        <begin position="1"/>
        <end position="70"/>
    </location>
</feature>
<comment type="caution">
    <text evidence="2">The sequence shown here is derived from an EMBL/GenBank/DDBJ whole genome shotgun (WGS) entry which is preliminary data.</text>
</comment>
<dbReference type="AlphaFoldDB" id="A0A8X7STS1"/>
<reference evidence="2" key="1">
    <citation type="submission" date="2016-04" db="EMBL/GenBank/DDBJ databases">
        <authorList>
            <person name="Nguyen H.D."/>
            <person name="Samba Siva P."/>
            <person name="Cullis J."/>
            <person name="Levesque C.A."/>
            <person name="Hambleton S."/>
        </authorList>
    </citation>
    <scope>NUCLEOTIDE SEQUENCE</scope>
    <source>
        <strain evidence="2">DAOMC 236426</strain>
    </source>
</reference>
<organism evidence="2 3">
    <name type="scientific">Tilletia controversa</name>
    <name type="common">dwarf bunt fungus</name>
    <dbReference type="NCBI Taxonomy" id="13291"/>
    <lineage>
        <taxon>Eukaryota</taxon>
        <taxon>Fungi</taxon>
        <taxon>Dikarya</taxon>
        <taxon>Basidiomycota</taxon>
        <taxon>Ustilaginomycotina</taxon>
        <taxon>Exobasidiomycetes</taxon>
        <taxon>Tilletiales</taxon>
        <taxon>Tilletiaceae</taxon>
        <taxon>Tilletia</taxon>
    </lineage>
</organism>
<evidence type="ECO:0000313" key="3">
    <source>
        <dbReference type="Proteomes" id="UP000077684"/>
    </source>
</evidence>
<gene>
    <name evidence="2" type="ORF">A4X06_0g7373</name>
</gene>
<dbReference type="EMBL" id="LWDE02001270">
    <property type="protein sequence ID" value="KAE8241869.1"/>
    <property type="molecule type" value="Genomic_DNA"/>
</dbReference>
<reference evidence="2" key="2">
    <citation type="journal article" date="2019" name="IMA Fungus">
        <title>Genome sequencing and comparison of five Tilletia species to identify candidate genes for the detection of regulated species infecting wheat.</title>
        <authorList>
            <person name="Nguyen H.D.T."/>
            <person name="Sultana T."/>
            <person name="Kesanakurti P."/>
            <person name="Hambleton S."/>
        </authorList>
    </citation>
    <scope>NUCLEOTIDE SEQUENCE</scope>
    <source>
        <strain evidence="2">DAOMC 236426</strain>
    </source>
</reference>
<keyword evidence="3" id="KW-1185">Reference proteome</keyword>
<protein>
    <submittedName>
        <fullName evidence="2">Uncharacterized protein</fullName>
    </submittedName>
</protein>
<accession>A0A8X7STS1</accession>
<evidence type="ECO:0000256" key="1">
    <source>
        <dbReference type="SAM" id="MobiDB-lite"/>
    </source>
</evidence>
<evidence type="ECO:0000313" key="2">
    <source>
        <dbReference type="EMBL" id="KAE8241869.1"/>
    </source>
</evidence>
<proteinExistence type="predicted"/>
<feature type="compositionally biased region" description="Polar residues" evidence="1">
    <location>
        <begin position="1"/>
        <end position="11"/>
    </location>
</feature>
<name>A0A8X7STS1_9BASI</name>
<sequence>MSHGQHTSPANEGTLLVSQAEAKARPTTPSVDGGVASLPFVRRVPTSTWRNVGRKKDEGPTAPKMATVRT</sequence>